<gene>
    <name evidence="2" type="ORF">JM16_009460</name>
    <name evidence="3" type="ORF">JM18_009469</name>
</gene>
<evidence type="ECO:0000313" key="4">
    <source>
        <dbReference type="Proteomes" id="UP000785171"/>
    </source>
</evidence>
<feature type="compositionally biased region" description="Polar residues" evidence="1">
    <location>
        <begin position="152"/>
        <end position="166"/>
    </location>
</feature>
<dbReference type="Proteomes" id="UP000792063">
    <property type="component" value="Unassembled WGS sequence"/>
</dbReference>
<feature type="non-terminal residue" evidence="2">
    <location>
        <position position="212"/>
    </location>
</feature>
<dbReference type="EMBL" id="JPWV03000856">
    <property type="protein sequence ID" value="KAG2503062.1"/>
    <property type="molecule type" value="Genomic_DNA"/>
</dbReference>
<sequence length="212" mass="20649">MGPGQVDPSPVQQDSDAGSDVEGSAASNPGDNDSPIQQGSTPGSAGSNVDSNAGSNPDDENNKWGEDDASPIRQDSDAGSNVAGSAASNPGDDATPIPGSMPGSAGSNVDAGAGSNPDDESNKWGSDDVSPIQQNSAPGSYVDASHPDDVASASTWTGTDPDSDPTQKIGLDLTPAPVASNSRSSSASASAPSDVDAAHDAASTAADADSNP</sequence>
<evidence type="ECO:0000313" key="3">
    <source>
        <dbReference type="EMBL" id="KAG2505740.1"/>
    </source>
</evidence>
<reference evidence="2" key="2">
    <citation type="submission" date="2020-06" db="EMBL/GenBank/DDBJ databases">
        <authorList>
            <person name="Studholme D.J."/>
        </authorList>
    </citation>
    <scope>NUCLEOTIDE SEQUENCE</scope>
    <source>
        <strain evidence="2">NZFS 2646</strain>
        <strain evidence="3">NZFS 3630</strain>
    </source>
</reference>
<accession>A0A8T0LJL6</accession>
<feature type="region of interest" description="Disordered" evidence="1">
    <location>
        <begin position="1"/>
        <end position="212"/>
    </location>
</feature>
<dbReference type="EMBL" id="JPWU03000869">
    <property type="protein sequence ID" value="KAG2505740.1"/>
    <property type="molecule type" value="Genomic_DNA"/>
</dbReference>
<feature type="compositionally biased region" description="Polar residues" evidence="1">
    <location>
        <begin position="25"/>
        <end position="55"/>
    </location>
</feature>
<protein>
    <submittedName>
        <fullName evidence="2">Uncharacterized protein</fullName>
    </submittedName>
</protein>
<organism evidence="2 4">
    <name type="scientific">Phytophthora kernoviae</name>
    <dbReference type="NCBI Taxonomy" id="325452"/>
    <lineage>
        <taxon>Eukaryota</taxon>
        <taxon>Sar</taxon>
        <taxon>Stramenopiles</taxon>
        <taxon>Oomycota</taxon>
        <taxon>Peronosporomycetes</taxon>
        <taxon>Peronosporales</taxon>
        <taxon>Peronosporaceae</taxon>
        <taxon>Phytophthora</taxon>
    </lineage>
</organism>
<evidence type="ECO:0000313" key="2">
    <source>
        <dbReference type="EMBL" id="KAG2503062.1"/>
    </source>
</evidence>
<feature type="compositionally biased region" description="Low complexity" evidence="1">
    <location>
        <begin position="77"/>
        <end position="89"/>
    </location>
</feature>
<proteinExistence type="predicted"/>
<feature type="compositionally biased region" description="Low complexity" evidence="1">
    <location>
        <begin position="179"/>
        <end position="212"/>
    </location>
</feature>
<evidence type="ECO:0000256" key="1">
    <source>
        <dbReference type="SAM" id="MobiDB-lite"/>
    </source>
</evidence>
<comment type="caution">
    <text evidence="2">The sequence shown here is derived from an EMBL/GenBank/DDBJ whole genome shotgun (WGS) entry which is preliminary data.</text>
</comment>
<dbReference type="Proteomes" id="UP000785171">
    <property type="component" value="Unassembled WGS sequence"/>
</dbReference>
<reference evidence="2" key="1">
    <citation type="journal article" date="2015" name="Genom Data">
        <title>Genome sequences of six Phytophthora species associated with forests in New Zealand.</title>
        <authorList>
            <person name="Studholme D.J."/>
            <person name="McDougal R.L."/>
            <person name="Sambles C."/>
            <person name="Hansen E."/>
            <person name="Hardy G."/>
            <person name="Grant M."/>
            <person name="Ganley R.J."/>
            <person name="Williams N.M."/>
        </authorList>
    </citation>
    <scope>NUCLEOTIDE SEQUENCE</scope>
    <source>
        <strain evidence="2">NZFS 2646</strain>
        <strain evidence="3">NZFS 3630</strain>
    </source>
</reference>
<dbReference type="AlphaFoldDB" id="A0A8T0LJL6"/>
<name>A0A8T0LJL6_9STRA</name>